<dbReference type="AlphaFoldDB" id="A0A413CQP5"/>
<accession>A0A413CQP5</accession>
<evidence type="ECO:0000313" key="2">
    <source>
        <dbReference type="Proteomes" id="UP000284651"/>
    </source>
</evidence>
<dbReference type="EMBL" id="QSAT01000052">
    <property type="protein sequence ID" value="RGW72079.1"/>
    <property type="molecule type" value="Genomic_DNA"/>
</dbReference>
<organism evidence="1 2">
    <name type="scientific">Holdemanella biformis</name>
    <dbReference type="NCBI Taxonomy" id="1735"/>
    <lineage>
        <taxon>Bacteria</taxon>
        <taxon>Bacillati</taxon>
        <taxon>Bacillota</taxon>
        <taxon>Erysipelotrichia</taxon>
        <taxon>Erysipelotrichales</taxon>
        <taxon>Erysipelotrichaceae</taxon>
        <taxon>Holdemanella</taxon>
    </lineage>
</organism>
<protein>
    <submittedName>
        <fullName evidence="1">Uncharacterized protein</fullName>
    </submittedName>
</protein>
<gene>
    <name evidence="1" type="ORF">DWV56_11435</name>
</gene>
<dbReference type="Proteomes" id="UP000284651">
    <property type="component" value="Unassembled WGS sequence"/>
</dbReference>
<name>A0A413CQP5_9FIRM</name>
<sequence length="334" mass="39249">MDLTFRIIWFEDVDEWYNTTSRRVSRYIKNKNFKVDIMRIKKASNFDLAGYQLQNYDLLIIDYELEKIYEKDGVKNIYGTEIIHMIRNGNFLNDILFYSSHGFDVINQVMKQEGLQGVFIADRNNGEFLEKVQLLVDKAIRRAENLINIRGIVMDTTSGFDNKIRDLISIIWPILGDKEAGIANNIKKKILKENIKTAEKLDKKYPNIDANNIDELLSERDFSAIRQARLLSWCIESNEMIKKKFQEILKEYLNLNNGEEKAKFFELYKNDIVLYRNALAHVKNTPSIDSKMIIGEVDGKAVQFDQQLCDELRKKLLSYENILDEMYTFIEDNF</sequence>
<comment type="caution">
    <text evidence="1">The sequence shown here is derived from an EMBL/GenBank/DDBJ whole genome shotgun (WGS) entry which is preliminary data.</text>
</comment>
<reference evidence="1 2" key="1">
    <citation type="submission" date="2018-08" db="EMBL/GenBank/DDBJ databases">
        <title>A genome reference for cultivated species of the human gut microbiota.</title>
        <authorList>
            <person name="Zou Y."/>
            <person name="Xue W."/>
            <person name="Luo G."/>
        </authorList>
    </citation>
    <scope>NUCLEOTIDE SEQUENCE [LARGE SCALE GENOMIC DNA]</scope>
    <source>
        <strain evidence="1 2">AF10-31</strain>
    </source>
</reference>
<dbReference type="RefSeq" id="WP_118357837.1">
    <property type="nucleotide sequence ID" value="NZ_QSAT01000052.1"/>
</dbReference>
<evidence type="ECO:0000313" key="1">
    <source>
        <dbReference type="EMBL" id="RGW72079.1"/>
    </source>
</evidence>
<proteinExistence type="predicted"/>